<proteinExistence type="predicted"/>
<keyword evidence="3" id="KW-1185">Reference proteome</keyword>
<dbReference type="RefSeq" id="WP_223404403.1">
    <property type="nucleotide sequence ID" value="NZ_JAGSHT010000007.1"/>
</dbReference>
<evidence type="ECO:0000313" key="2">
    <source>
        <dbReference type="EMBL" id="MBZ2195972.1"/>
    </source>
</evidence>
<reference evidence="2 3" key="1">
    <citation type="submission" date="2021-04" db="EMBL/GenBank/DDBJ databases">
        <title>Ruania sp. nov., isolated from sandy soil of mangrove forest.</title>
        <authorList>
            <person name="Ge X."/>
            <person name="Huang R."/>
            <person name="Liu W."/>
        </authorList>
    </citation>
    <scope>NUCLEOTIDE SEQUENCE [LARGE SCALE GENOMIC DNA]</scope>
    <source>
        <strain evidence="2 3">N2-46</strain>
    </source>
</reference>
<feature type="region of interest" description="Disordered" evidence="1">
    <location>
        <begin position="1"/>
        <end position="23"/>
    </location>
</feature>
<dbReference type="EMBL" id="JAGSHT010000007">
    <property type="protein sequence ID" value="MBZ2195972.1"/>
    <property type="molecule type" value="Genomic_DNA"/>
</dbReference>
<organism evidence="2 3">
    <name type="scientific">Occultella gossypii</name>
    <dbReference type="NCBI Taxonomy" id="2800820"/>
    <lineage>
        <taxon>Bacteria</taxon>
        <taxon>Bacillati</taxon>
        <taxon>Actinomycetota</taxon>
        <taxon>Actinomycetes</taxon>
        <taxon>Micrococcales</taxon>
        <taxon>Ruaniaceae</taxon>
        <taxon>Occultella</taxon>
    </lineage>
</organism>
<comment type="caution">
    <text evidence="2">The sequence shown here is derived from an EMBL/GenBank/DDBJ whole genome shotgun (WGS) entry which is preliminary data.</text>
</comment>
<evidence type="ECO:0000313" key="3">
    <source>
        <dbReference type="Proteomes" id="UP000826651"/>
    </source>
</evidence>
<name>A0ABS7S7B2_9MICO</name>
<sequence length="59" mass="6990">MKLPWLRDQPDAPETLNPRDAEHTERVVTRRDLTGEAEVVYARPEAADHWREDVWRPNP</sequence>
<accession>A0ABS7S7B2</accession>
<gene>
    <name evidence="2" type="ORF">KCQ71_07395</name>
</gene>
<evidence type="ECO:0000256" key="1">
    <source>
        <dbReference type="SAM" id="MobiDB-lite"/>
    </source>
</evidence>
<protein>
    <submittedName>
        <fullName evidence="2">Uncharacterized protein</fullName>
    </submittedName>
</protein>
<dbReference type="Proteomes" id="UP000826651">
    <property type="component" value="Unassembled WGS sequence"/>
</dbReference>